<accession>A0ABU2ZSZ0</accession>
<comment type="caution">
    <text evidence="1">The sequence shown here is derived from an EMBL/GenBank/DDBJ whole genome shotgun (WGS) entry which is preliminary data.</text>
</comment>
<evidence type="ECO:0000313" key="1">
    <source>
        <dbReference type="EMBL" id="MDT0595535.1"/>
    </source>
</evidence>
<protein>
    <submittedName>
        <fullName evidence="1">Uncharacterized protein</fullName>
    </submittedName>
</protein>
<name>A0ABU2ZSZ0_9ALTE</name>
<gene>
    <name evidence="1" type="ORF">RM552_11815</name>
</gene>
<proteinExistence type="predicted"/>
<organism evidence="1 2">
    <name type="scientific">Glaciecola petra</name>
    <dbReference type="NCBI Taxonomy" id="3075602"/>
    <lineage>
        <taxon>Bacteria</taxon>
        <taxon>Pseudomonadati</taxon>
        <taxon>Pseudomonadota</taxon>
        <taxon>Gammaproteobacteria</taxon>
        <taxon>Alteromonadales</taxon>
        <taxon>Alteromonadaceae</taxon>
        <taxon>Glaciecola</taxon>
    </lineage>
</organism>
<sequence>MTGSFNIFLIDAQVDISSKKLVLLSTEQRISAVSGKFKNWKPLRLLLREDGSLVYPQNHYLHYLLKVKGNKNVNTAGYALLHFTRWLCQAKCSYRSVTESHRESPVWLFSNYLIDLIKRPSTQSSNISLSTARSYLLIVIDFYKFLHHEGILKIDETHKPFNFENRRIFLSNSSNHTVFFSDFA</sequence>
<evidence type="ECO:0000313" key="2">
    <source>
        <dbReference type="Proteomes" id="UP001253545"/>
    </source>
</evidence>
<reference evidence="1 2" key="1">
    <citation type="submission" date="2023-09" db="EMBL/GenBank/DDBJ databases">
        <authorList>
            <person name="Rey-Velasco X."/>
        </authorList>
    </citation>
    <scope>NUCLEOTIDE SEQUENCE [LARGE SCALE GENOMIC DNA]</scope>
    <source>
        <strain evidence="1 2">P117</strain>
    </source>
</reference>
<keyword evidence="2" id="KW-1185">Reference proteome</keyword>
<dbReference type="RefSeq" id="WP_311369056.1">
    <property type="nucleotide sequence ID" value="NZ_JAVRHX010000003.1"/>
</dbReference>
<dbReference type="EMBL" id="JAVRHX010000003">
    <property type="protein sequence ID" value="MDT0595535.1"/>
    <property type="molecule type" value="Genomic_DNA"/>
</dbReference>
<dbReference type="Proteomes" id="UP001253545">
    <property type="component" value="Unassembled WGS sequence"/>
</dbReference>